<dbReference type="SUPFAM" id="SSF51445">
    <property type="entry name" value="(Trans)glycosidases"/>
    <property type="match status" value="1"/>
</dbReference>
<feature type="domain" description="Glycoside hydrolase family 5" evidence="6">
    <location>
        <begin position="9"/>
        <end position="411"/>
    </location>
</feature>
<dbReference type="Proteomes" id="UP001476247">
    <property type="component" value="Unassembled WGS sequence"/>
</dbReference>
<evidence type="ECO:0000256" key="4">
    <source>
        <dbReference type="ARBA" id="ARBA00022801"/>
    </source>
</evidence>
<dbReference type="EMBL" id="BAABUJ010000005">
    <property type="protein sequence ID" value="GAA5795781.1"/>
    <property type="molecule type" value="Genomic_DNA"/>
</dbReference>
<keyword evidence="8" id="KW-1185">Reference proteome</keyword>
<dbReference type="Gene3D" id="3.20.20.80">
    <property type="entry name" value="Glycosidases"/>
    <property type="match status" value="1"/>
</dbReference>
<dbReference type="InterPro" id="IPR045053">
    <property type="entry name" value="MAN-like"/>
</dbReference>
<reference evidence="7 8" key="1">
    <citation type="submission" date="2024-04" db="EMBL/GenBank/DDBJ databases">
        <title>genome sequences of Mucor flavus KT1a and Helicostylum pulchrum KT1b strains isolation_sourced from the surface of a dry-aged beef.</title>
        <authorList>
            <person name="Toyotome T."/>
            <person name="Hosono M."/>
            <person name="Torimaru M."/>
            <person name="Fukuda K."/>
            <person name="Mikami N."/>
        </authorList>
    </citation>
    <scope>NUCLEOTIDE SEQUENCE [LARGE SCALE GENOMIC DNA]</scope>
    <source>
        <strain evidence="7 8">KT1b</strain>
    </source>
</reference>
<evidence type="ECO:0000256" key="1">
    <source>
        <dbReference type="ARBA" id="ARBA00001678"/>
    </source>
</evidence>
<name>A0ABP9XLU9_9FUNG</name>
<proteinExistence type="inferred from homology"/>
<gene>
    <name evidence="7" type="ORF">HPULCUR_001143</name>
</gene>
<dbReference type="PANTHER" id="PTHR31451:SF40">
    <property type="entry name" value="GLYCOSIDE HYDROLASE FAMILY 5 DOMAIN-CONTAINING PROTEIN"/>
    <property type="match status" value="1"/>
</dbReference>
<keyword evidence="5" id="KW-0326">Glycosidase</keyword>
<comment type="catalytic activity">
    <reaction evidence="1">
        <text>Random hydrolysis of (1-&gt;4)-beta-D-mannosidic linkages in mannans, galactomannans and glucomannans.</text>
        <dbReference type="EC" id="3.2.1.78"/>
    </reaction>
</comment>
<dbReference type="InterPro" id="IPR001547">
    <property type="entry name" value="Glyco_hydro_5"/>
</dbReference>
<evidence type="ECO:0000256" key="5">
    <source>
        <dbReference type="ARBA" id="ARBA00023295"/>
    </source>
</evidence>
<accession>A0ABP9XLU9</accession>
<comment type="similarity">
    <text evidence="2">Belongs to the glycosyl hydrolase 5 (cellulase A) family.</text>
</comment>
<sequence>MADITNLASFVSVNGTQFSLGDQLYTIRGANYWQGMNLGAIADYGGDRFRLTEELDQMYDMGINNLRVMAGSEGPDTEPYRMRPSMQYAPGQYNEDIFQGLDFLLDEMDKRNMTAVMTLNNFWQWSGGFAQYISWITNETIPYPITDFNGFTVFTQQFYSNATIREEANDMFKKHISVVQNRLNTINGKKYTEDPTIMSWQIANEPQEGPKDWFEEISKYIKEGAPNQLLSTGIESKLDEVDFLNAHESQYVDYCTSHCWVENWGEYNATDKSSLAGAQAFVKNYLTTRSEWAMNISKPIVLEEFGMARDAWRRPSDTEYKYDVKTPTSNKDKYYKGLYTQIEELASESRYSGSNFWAYGGLGRPDHKPNAFNMTWLGDPPHEPKGWYSVYNRDKTTIAVIKKHYKNLEKLKFD</sequence>
<dbReference type="Pfam" id="PF26410">
    <property type="entry name" value="GH5_mannosidase"/>
    <property type="match status" value="1"/>
</dbReference>
<evidence type="ECO:0000256" key="2">
    <source>
        <dbReference type="ARBA" id="ARBA00005641"/>
    </source>
</evidence>
<evidence type="ECO:0000313" key="7">
    <source>
        <dbReference type="EMBL" id="GAA5795781.1"/>
    </source>
</evidence>
<keyword evidence="4" id="KW-0378">Hydrolase</keyword>
<protein>
    <recommendedName>
        <fullName evidence="3">mannan endo-1,4-beta-mannosidase</fullName>
        <ecNumber evidence="3">3.2.1.78</ecNumber>
    </recommendedName>
</protein>
<dbReference type="PANTHER" id="PTHR31451">
    <property type="match status" value="1"/>
</dbReference>
<dbReference type="InterPro" id="IPR017853">
    <property type="entry name" value="GH"/>
</dbReference>
<evidence type="ECO:0000259" key="6">
    <source>
        <dbReference type="Pfam" id="PF26410"/>
    </source>
</evidence>
<evidence type="ECO:0000256" key="3">
    <source>
        <dbReference type="ARBA" id="ARBA00012706"/>
    </source>
</evidence>
<evidence type="ECO:0000313" key="8">
    <source>
        <dbReference type="Proteomes" id="UP001476247"/>
    </source>
</evidence>
<organism evidence="7 8">
    <name type="scientific">Helicostylum pulchrum</name>
    <dbReference type="NCBI Taxonomy" id="562976"/>
    <lineage>
        <taxon>Eukaryota</taxon>
        <taxon>Fungi</taxon>
        <taxon>Fungi incertae sedis</taxon>
        <taxon>Mucoromycota</taxon>
        <taxon>Mucoromycotina</taxon>
        <taxon>Mucoromycetes</taxon>
        <taxon>Mucorales</taxon>
        <taxon>Mucorineae</taxon>
        <taxon>Mucoraceae</taxon>
        <taxon>Helicostylum</taxon>
    </lineage>
</organism>
<dbReference type="EC" id="3.2.1.78" evidence="3"/>
<comment type="caution">
    <text evidence="7">The sequence shown here is derived from an EMBL/GenBank/DDBJ whole genome shotgun (WGS) entry which is preliminary data.</text>
</comment>